<gene>
    <name evidence="2" type="ORF">F3J40_00755</name>
</gene>
<evidence type="ECO:0000313" key="2">
    <source>
        <dbReference type="EMBL" id="NIF20147.1"/>
    </source>
</evidence>
<dbReference type="PANTHER" id="PTHR47328">
    <property type="match status" value="1"/>
</dbReference>
<comment type="similarity">
    <text evidence="1">Belongs to the RutC family.</text>
</comment>
<dbReference type="PROSITE" id="PS01094">
    <property type="entry name" value="UPF0076"/>
    <property type="match status" value="1"/>
</dbReference>
<dbReference type="Gene3D" id="3.30.1330.40">
    <property type="entry name" value="RutC-like"/>
    <property type="match status" value="1"/>
</dbReference>
<proteinExistence type="inferred from homology"/>
<dbReference type="Proteomes" id="UP001515683">
    <property type="component" value="Unassembled WGS sequence"/>
</dbReference>
<dbReference type="Pfam" id="PF01042">
    <property type="entry name" value="Ribonuc_L-PSP"/>
    <property type="match status" value="1"/>
</dbReference>
<keyword evidence="3" id="KW-1185">Reference proteome</keyword>
<dbReference type="SUPFAM" id="SSF55298">
    <property type="entry name" value="YjgF-like"/>
    <property type="match status" value="1"/>
</dbReference>
<dbReference type="InterPro" id="IPR006175">
    <property type="entry name" value="YjgF/YER057c/UK114"/>
</dbReference>
<organism evidence="2 3">
    <name type="scientific">Candidatus Pantoea multigeneris</name>
    <dbReference type="NCBI Taxonomy" id="2608357"/>
    <lineage>
        <taxon>Bacteria</taxon>
        <taxon>Pseudomonadati</taxon>
        <taxon>Pseudomonadota</taxon>
        <taxon>Gammaproteobacteria</taxon>
        <taxon>Enterobacterales</taxon>
        <taxon>Erwiniaceae</taxon>
        <taxon>Pantoea</taxon>
    </lineage>
</organism>
<dbReference type="InterPro" id="IPR035959">
    <property type="entry name" value="RutC-like_sf"/>
</dbReference>
<sequence>MSQITRIKGSHRAASLVIAGSAVTTSGLVATAEDAVDIRAQTRSVLSQAEALFSRAGLRKSDITRVQIWLADMADFPAMNEIYDAWVDPEHAPVRACVGAALANKHYLIEIQVYGYQPD</sequence>
<reference evidence="2 3" key="1">
    <citation type="journal article" date="2019" name="bioRxiv">
        <title>Bacteria contribute to plant secondary compound degradation in a generalist herbivore system.</title>
        <authorList>
            <person name="Francoeur C.B."/>
            <person name="Khadempour L."/>
            <person name="Moreira-Soto R.D."/>
            <person name="Gotting K."/>
            <person name="Book A.J."/>
            <person name="Pinto-Tomas A.A."/>
            <person name="Keefover-Ring K."/>
            <person name="Currie C.R."/>
        </authorList>
    </citation>
    <scope>NUCLEOTIDE SEQUENCE [LARGE SCALE GENOMIC DNA]</scope>
    <source>
        <strain evidence="2">Acro-835</strain>
    </source>
</reference>
<accession>A0ABX0R735</accession>
<name>A0ABX0R735_9GAMM</name>
<evidence type="ECO:0000313" key="3">
    <source>
        <dbReference type="Proteomes" id="UP001515683"/>
    </source>
</evidence>
<dbReference type="PANTHER" id="PTHR47328:SF1">
    <property type="entry name" value="RUTC FAMILY PROTEIN YOAB"/>
    <property type="match status" value="1"/>
</dbReference>
<dbReference type="RefSeq" id="WP_167011986.1">
    <property type="nucleotide sequence ID" value="NZ_VWXF01000001.1"/>
</dbReference>
<dbReference type="EMBL" id="VWXF01000001">
    <property type="protein sequence ID" value="NIF20147.1"/>
    <property type="molecule type" value="Genomic_DNA"/>
</dbReference>
<comment type="caution">
    <text evidence="2">The sequence shown here is derived from an EMBL/GenBank/DDBJ whole genome shotgun (WGS) entry which is preliminary data.</text>
</comment>
<dbReference type="InterPro" id="IPR019897">
    <property type="entry name" value="RidA_CS"/>
</dbReference>
<dbReference type="CDD" id="cd06150">
    <property type="entry name" value="YjgF_YER057c_UK114_like_2"/>
    <property type="match status" value="1"/>
</dbReference>
<evidence type="ECO:0000256" key="1">
    <source>
        <dbReference type="ARBA" id="ARBA00010552"/>
    </source>
</evidence>
<protein>
    <submittedName>
        <fullName evidence="2">RidA family protein</fullName>
    </submittedName>
</protein>
<dbReference type="InterPro" id="IPR035709">
    <property type="entry name" value="YoaB-like"/>
</dbReference>